<dbReference type="Proteomes" id="UP000683360">
    <property type="component" value="Unassembled WGS sequence"/>
</dbReference>
<dbReference type="OrthoDB" id="8052050at2759"/>
<name>A0A8S3TUS2_MYTED</name>
<sequence length="175" mass="20271">MGDFNARTAELEDCIKHDSSDLNKYRDTNILPENYNIDTCLDRNNQDLARNTYGNNLIDLCISSRLRILNGRYIGDSQGYYTCITPNGYSSVDYAVTSVALLSSVQYFKTCPFNYLSDHAQIEVHLKCNIKLKQTNNFDSWKTTRRFLWEENSKQKLIEVLASNEIKENIINFEL</sequence>
<proteinExistence type="predicted"/>
<keyword evidence="2" id="KW-1185">Reference proteome</keyword>
<reference evidence="1" key="1">
    <citation type="submission" date="2021-03" db="EMBL/GenBank/DDBJ databases">
        <authorList>
            <person name="Bekaert M."/>
        </authorList>
    </citation>
    <scope>NUCLEOTIDE SEQUENCE</scope>
</reference>
<dbReference type="AlphaFoldDB" id="A0A8S3TUS2"/>
<evidence type="ECO:0000313" key="1">
    <source>
        <dbReference type="EMBL" id="CAG2237634.1"/>
    </source>
</evidence>
<gene>
    <name evidence="1" type="ORF">MEDL_50083</name>
</gene>
<dbReference type="InterPro" id="IPR036691">
    <property type="entry name" value="Endo/exonu/phosph_ase_sf"/>
</dbReference>
<protein>
    <recommendedName>
        <fullName evidence="3">Endonuclease/exonuclease/phosphatase domain-containing protein</fullName>
    </recommendedName>
</protein>
<evidence type="ECO:0000313" key="2">
    <source>
        <dbReference type="Proteomes" id="UP000683360"/>
    </source>
</evidence>
<evidence type="ECO:0008006" key="3">
    <source>
        <dbReference type="Google" id="ProtNLM"/>
    </source>
</evidence>
<accession>A0A8S3TUS2</accession>
<organism evidence="1 2">
    <name type="scientific">Mytilus edulis</name>
    <name type="common">Blue mussel</name>
    <dbReference type="NCBI Taxonomy" id="6550"/>
    <lineage>
        <taxon>Eukaryota</taxon>
        <taxon>Metazoa</taxon>
        <taxon>Spiralia</taxon>
        <taxon>Lophotrochozoa</taxon>
        <taxon>Mollusca</taxon>
        <taxon>Bivalvia</taxon>
        <taxon>Autobranchia</taxon>
        <taxon>Pteriomorphia</taxon>
        <taxon>Mytilida</taxon>
        <taxon>Mytiloidea</taxon>
        <taxon>Mytilidae</taxon>
        <taxon>Mytilinae</taxon>
        <taxon>Mytilus</taxon>
    </lineage>
</organism>
<dbReference type="SUPFAM" id="SSF56219">
    <property type="entry name" value="DNase I-like"/>
    <property type="match status" value="1"/>
</dbReference>
<dbReference type="EMBL" id="CAJPWZ010002398">
    <property type="protein sequence ID" value="CAG2237634.1"/>
    <property type="molecule type" value="Genomic_DNA"/>
</dbReference>
<dbReference type="Gene3D" id="3.60.10.10">
    <property type="entry name" value="Endonuclease/exonuclease/phosphatase"/>
    <property type="match status" value="1"/>
</dbReference>
<comment type="caution">
    <text evidence="1">The sequence shown here is derived from an EMBL/GenBank/DDBJ whole genome shotgun (WGS) entry which is preliminary data.</text>
</comment>